<evidence type="ECO:0000256" key="7">
    <source>
        <dbReference type="ARBA" id="ARBA00023204"/>
    </source>
</evidence>
<evidence type="ECO:0000256" key="4">
    <source>
        <dbReference type="ARBA" id="ARBA00022603"/>
    </source>
</evidence>
<evidence type="ECO:0000256" key="6">
    <source>
        <dbReference type="ARBA" id="ARBA00022763"/>
    </source>
</evidence>
<evidence type="ECO:0000259" key="10">
    <source>
        <dbReference type="Pfam" id="PF01035"/>
    </source>
</evidence>
<dbReference type="InterPro" id="IPR036217">
    <property type="entry name" value="MethylDNA_cys_MeTrfase_DNAb"/>
</dbReference>
<keyword evidence="5 9" id="KW-0808">Transferase</keyword>
<evidence type="ECO:0000256" key="5">
    <source>
        <dbReference type="ARBA" id="ARBA00022679"/>
    </source>
</evidence>
<dbReference type="Gene3D" id="3.30.160.70">
    <property type="entry name" value="Methylated DNA-protein cysteine methyltransferase domain"/>
    <property type="match status" value="1"/>
</dbReference>
<dbReference type="FunFam" id="1.10.10.10:FF:000214">
    <property type="entry name" value="Methylated-DNA--protein-cysteine methyltransferase"/>
    <property type="match status" value="1"/>
</dbReference>
<dbReference type="InterPro" id="IPR008332">
    <property type="entry name" value="MethylG_MeTrfase_N"/>
</dbReference>
<keyword evidence="7 9" id="KW-0234">DNA repair</keyword>
<keyword evidence="3 9" id="KW-0963">Cytoplasm</keyword>
<evidence type="ECO:0000313" key="12">
    <source>
        <dbReference type="EMBL" id="KRG58914.1"/>
    </source>
</evidence>
<protein>
    <recommendedName>
        <fullName evidence="9">Methylated-DNA--protein-cysteine methyltransferase</fullName>
        <ecNumber evidence="9">2.1.1.63</ecNumber>
    </recommendedName>
    <alternativeName>
        <fullName evidence="9">6-O-methylguanine-DNA methyltransferase</fullName>
        <shortName evidence="9">MGMT</shortName>
    </alternativeName>
    <alternativeName>
        <fullName evidence="9">O-6-methylguanine-DNA-alkyltransferase</fullName>
    </alternativeName>
</protein>
<dbReference type="CDD" id="cd06445">
    <property type="entry name" value="ATase"/>
    <property type="match status" value="1"/>
</dbReference>
<dbReference type="GO" id="GO:0032259">
    <property type="term" value="P:methylation"/>
    <property type="evidence" value="ECO:0007669"/>
    <property type="project" value="UniProtKB-KW"/>
</dbReference>
<keyword evidence="6 9" id="KW-0227">DNA damage</keyword>
<evidence type="ECO:0000256" key="9">
    <source>
        <dbReference type="HAMAP-Rule" id="MF_00772"/>
    </source>
</evidence>
<feature type="active site" description="Nucleophile; methyl group acceptor" evidence="9">
    <location>
        <position position="131"/>
    </location>
</feature>
<name>A0A0R0BYE7_9GAMM</name>
<comment type="similarity">
    <text evidence="2 9">Belongs to the MGMT family.</text>
</comment>
<evidence type="ECO:0000256" key="8">
    <source>
        <dbReference type="ARBA" id="ARBA00049348"/>
    </source>
</evidence>
<dbReference type="Proteomes" id="UP000051254">
    <property type="component" value="Unassembled WGS sequence"/>
</dbReference>
<dbReference type="EMBL" id="LDJH01000008">
    <property type="protein sequence ID" value="KRG58914.1"/>
    <property type="molecule type" value="Genomic_DNA"/>
</dbReference>
<accession>A0A0R0BYE7</accession>
<keyword evidence="4 9" id="KW-0489">Methyltransferase</keyword>
<dbReference type="PANTHER" id="PTHR10815">
    <property type="entry name" value="METHYLATED-DNA--PROTEIN-CYSTEINE METHYLTRANSFERASE"/>
    <property type="match status" value="1"/>
</dbReference>
<dbReference type="InterPro" id="IPR023546">
    <property type="entry name" value="MGMT"/>
</dbReference>
<dbReference type="PANTHER" id="PTHR10815:SF5">
    <property type="entry name" value="METHYLATED-DNA--PROTEIN-CYSTEINE METHYLTRANSFERASE"/>
    <property type="match status" value="1"/>
</dbReference>
<evidence type="ECO:0000259" key="11">
    <source>
        <dbReference type="Pfam" id="PF02870"/>
    </source>
</evidence>
<comment type="subcellular location">
    <subcellularLocation>
        <location evidence="9">Cytoplasm</location>
    </subcellularLocation>
</comment>
<dbReference type="PROSITE" id="PS00374">
    <property type="entry name" value="MGMT"/>
    <property type="match status" value="1"/>
</dbReference>
<dbReference type="InterPro" id="IPR001497">
    <property type="entry name" value="MethylDNA_cys_MeTrfase_AS"/>
</dbReference>
<evidence type="ECO:0000256" key="1">
    <source>
        <dbReference type="ARBA" id="ARBA00001286"/>
    </source>
</evidence>
<dbReference type="PATRIC" id="fig|266128.3.peg.2747"/>
<dbReference type="Pfam" id="PF02870">
    <property type="entry name" value="Methyltransf_1N"/>
    <property type="match status" value="1"/>
</dbReference>
<dbReference type="SUPFAM" id="SSF53155">
    <property type="entry name" value="Methylated DNA-protein cysteine methyltransferase domain"/>
    <property type="match status" value="1"/>
</dbReference>
<keyword evidence="13" id="KW-1185">Reference proteome</keyword>
<comment type="function">
    <text evidence="9">Involved in the cellular defense against the biological effects of O6-methylguanine (O6-MeG) and O4-methylthymine (O4-MeT) in DNA. Repairs the methylated nucleobase in DNA by stoichiometrically transferring the methyl group to a cysteine residue in the enzyme. This is a suicide reaction: the enzyme is irreversibly inactivated.</text>
</comment>
<feature type="domain" description="Methylguanine DNA methyltransferase ribonuclease-like" evidence="11">
    <location>
        <begin position="4"/>
        <end position="75"/>
    </location>
</feature>
<comment type="caution">
    <text evidence="12">The sequence shown here is derived from an EMBL/GenBank/DDBJ whole genome shotgun (WGS) entry which is preliminary data.</text>
</comment>
<dbReference type="SUPFAM" id="SSF46767">
    <property type="entry name" value="Methylated DNA-protein cysteine methyltransferase, C-terminal domain"/>
    <property type="match status" value="1"/>
</dbReference>
<sequence>MSTVFYDCFDSPIGTLTIAADQAGLRQVLFAQHRYPARGQADWQHAPDAPVLIEPRRQLLQYLHGQRRHFELLLAPEGTPFQSQVWKTLAQIPFASTWSYGQLAGQIGRPTAVRAVGAAIGRNPLPIVLPCHRVIGSQGALTGFAGGLAVKQALLSLERRHTGAQFPAALPS</sequence>
<dbReference type="STRING" id="266128.ABB25_05430"/>
<gene>
    <name evidence="12" type="ORF">ABB25_05430</name>
</gene>
<dbReference type="HAMAP" id="MF_00772">
    <property type="entry name" value="OGT"/>
    <property type="match status" value="1"/>
</dbReference>
<dbReference type="OrthoDB" id="9802228at2"/>
<evidence type="ECO:0000256" key="3">
    <source>
        <dbReference type="ARBA" id="ARBA00022490"/>
    </source>
</evidence>
<organism evidence="12 13">
    <name type="scientific">Stenotrophomonas koreensis</name>
    <dbReference type="NCBI Taxonomy" id="266128"/>
    <lineage>
        <taxon>Bacteria</taxon>
        <taxon>Pseudomonadati</taxon>
        <taxon>Pseudomonadota</taxon>
        <taxon>Gammaproteobacteria</taxon>
        <taxon>Lysobacterales</taxon>
        <taxon>Lysobacteraceae</taxon>
        <taxon>Stenotrophomonas</taxon>
    </lineage>
</organism>
<dbReference type="EC" id="2.1.1.63" evidence="9"/>
<dbReference type="Gene3D" id="1.10.10.10">
    <property type="entry name" value="Winged helix-like DNA-binding domain superfamily/Winged helix DNA-binding domain"/>
    <property type="match status" value="1"/>
</dbReference>
<dbReference type="InterPro" id="IPR036388">
    <property type="entry name" value="WH-like_DNA-bd_sf"/>
</dbReference>
<dbReference type="GO" id="GO:0006307">
    <property type="term" value="P:DNA alkylation repair"/>
    <property type="evidence" value="ECO:0007669"/>
    <property type="project" value="UniProtKB-UniRule"/>
</dbReference>
<dbReference type="GO" id="GO:0005737">
    <property type="term" value="C:cytoplasm"/>
    <property type="evidence" value="ECO:0007669"/>
    <property type="project" value="UniProtKB-SubCell"/>
</dbReference>
<dbReference type="InterPro" id="IPR036631">
    <property type="entry name" value="MGMT_N_sf"/>
</dbReference>
<dbReference type="Pfam" id="PF01035">
    <property type="entry name" value="DNA_binding_1"/>
    <property type="match status" value="1"/>
</dbReference>
<dbReference type="RefSeq" id="WP_057664724.1">
    <property type="nucleotide sequence ID" value="NZ_LDJH01000008.1"/>
</dbReference>
<comment type="catalytic activity">
    <reaction evidence="8 9">
        <text>a 6-O-methyl-2'-deoxyguanosine in DNA + L-cysteinyl-[protein] = S-methyl-L-cysteinyl-[protein] + a 2'-deoxyguanosine in DNA</text>
        <dbReference type="Rhea" id="RHEA:24000"/>
        <dbReference type="Rhea" id="RHEA-COMP:10131"/>
        <dbReference type="Rhea" id="RHEA-COMP:10132"/>
        <dbReference type="Rhea" id="RHEA-COMP:11367"/>
        <dbReference type="Rhea" id="RHEA-COMP:11368"/>
        <dbReference type="ChEBI" id="CHEBI:29950"/>
        <dbReference type="ChEBI" id="CHEBI:82612"/>
        <dbReference type="ChEBI" id="CHEBI:85445"/>
        <dbReference type="ChEBI" id="CHEBI:85448"/>
        <dbReference type="EC" id="2.1.1.63"/>
    </reaction>
</comment>
<evidence type="ECO:0000313" key="13">
    <source>
        <dbReference type="Proteomes" id="UP000051254"/>
    </source>
</evidence>
<dbReference type="InterPro" id="IPR014048">
    <property type="entry name" value="MethylDNA_cys_MeTrfase_DNA-bd"/>
</dbReference>
<dbReference type="GO" id="GO:0003908">
    <property type="term" value="F:methylated-DNA-[protein]-cysteine S-methyltransferase activity"/>
    <property type="evidence" value="ECO:0007669"/>
    <property type="project" value="UniProtKB-UniRule"/>
</dbReference>
<proteinExistence type="inferred from homology"/>
<feature type="domain" description="Methylated-DNA-[protein]-cysteine S-methyltransferase DNA binding" evidence="10">
    <location>
        <begin position="80"/>
        <end position="159"/>
    </location>
</feature>
<comment type="miscellaneous">
    <text evidence="9">This enzyme catalyzes only one turnover and therefore is not strictly catalytic. According to one definition, an enzyme is a biocatalyst that acts repeatedly and over many reaction cycles.</text>
</comment>
<evidence type="ECO:0000256" key="2">
    <source>
        <dbReference type="ARBA" id="ARBA00008711"/>
    </source>
</evidence>
<reference evidence="12 13" key="1">
    <citation type="submission" date="2015-05" db="EMBL/GenBank/DDBJ databases">
        <title>Genome sequencing and analysis of members of genus Stenotrophomonas.</title>
        <authorList>
            <person name="Patil P.P."/>
            <person name="Midha S."/>
            <person name="Patil P.B."/>
        </authorList>
    </citation>
    <scope>NUCLEOTIDE SEQUENCE [LARGE SCALE GENOMIC DNA]</scope>
    <source>
        <strain evidence="12 13">DSM 17805</strain>
    </source>
</reference>
<comment type="catalytic activity">
    <reaction evidence="1 9">
        <text>a 4-O-methyl-thymidine in DNA + L-cysteinyl-[protein] = a thymidine in DNA + S-methyl-L-cysteinyl-[protein]</text>
        <dbReference type="Rhea" id="RHEA:53428"/>
        <dbReference type="Rhea" id="RHEA-COMP:10131"/>
        <dbReference type="Rhea" id="RHEA-COMP:10132"/>
        <dbReference type="Rhea" id="RHEA-COMP:13555"/>
        <dbReference type="Rhea" id="RHEA-COMP:13556"/>
        <dbReference type="ChEBI" id="CHEBI:29950"/>
        <dbReference type="ChEBI" id="CHEBI:82612"/>
        <dbReference type="ChEBI" id="CHEBI:137386"/>
        <dbReference type="ChEBI" id="CHEBI:137387"/>
        <dbReference type="EC" id="2.1.1.63"/>
    </reaction>
</comment>
<dbReference type="NCBIfam" id="TIGR00589">
    <property type="entry name" value="ogt"/>
    <property type="match status" value="1"/>
</dbReference>
<dbReference type="AlphaFoldDB" id="A0A0R0BYE7"/>